<evidence type="ECO:0008006" key="4">
    <source>
        <dbReference type="Google" id="ProtNLM"/>
    </source>
</evidence>
<keyword evidence="1" id="KW-0732">Signal</keyword>
<dbReference type="RefSeq" id="WP_109620922.1">
    <property type="nucleotide sequence ID" value="NZ_QGDO01000006.1"/>
</dbReference>
<reference evidence="2 3" key="1">
    <citation type="submission" date="2018-03" db="EMBL/GenBank/DDBJ databases">
        <title>Genomic Encyclopedia of Archaeal and Bacterial Type Strains, Phase II (KMG-II): from individual species to whole genera.</title>
        <authorList>
            <person name="Goeker M."/>
        </authorList>
    </citation>
    <scope>NUCLEOTIDE SEQUENCE [LARGE SCALE GENOMIC DNA]</scope>
    <source>
        <strain evidence="2 3">DSM 28229</strain>
    </source>
</reference>
<dbReference type="EMBL" id="QGDO01000006">
    <property type="protein sequence ID" value="PWJ39149.1"/>
    <property type="molecule type" value="Genomic_DNA"/>
</dbReference>
<name>A0A315ZTZ2_SEDFL</name>
<dbReference type="Pfam" id="PF11138">
    <property type="entry name" value="DUF2911"/>
    <property type="match status" value="1"/>
</dbReference>
<dbReference type="OrthoDB" id="195456at2"/>
<protein>
    <recommendedName>
        <fullName evidence="4">DUF2911 family protein</fullName>
    </recommendedName>
</protein>
<feature type="chain" id="PRO_5016233197" description="DUF2911 family protein" evidence="1">
    <location>
        <begin position="26"/>
        <end position="183"/>
    </location>
</feature>
<evidence type="ECO:0000256" key="1">
    <source>
        <dbReference type="SAM" id="SignalP"/>
    </source>
</evidence>
<feature type="signal peptide" evidence="1">
    <location>
        <begin position="1"/>
        <end position="25"/>
    </location>
</feature>
<evidence type="ECO:0000313" key="2">
    <source>
        <dbReference type="EMBL" id="PWJ39149.1"/>
    </source>
</evidence>
<accession>A0A315ZTZ2</accession>
<keyword evidence="3" id="KW-1185">Reference proteome</keyword>
<organism evidence="2 3">
    <name type="scientific">Sediminitomix flava</name>
    <dbReference type="NCBI Taxonomy" id="379075"/>
    <lineage>
        <taxon>Bacteria</taxon>
        <taxon>Pseudomonadati</taxon>
        <taxon>Bacteroidota</taxon>
        <taxon>Cytophagia</taxon>
        <taxon>Cytophagales</taxon>
        <taxon>Flammeovirgaceae</taxon>
        <taxon>Sediminitomix</taxon>
    </lineage>
</organism>
<sequence length="183" mass="20515">MNQIKGLNFLVVLLGILLCACDAQAQKFSDLDKSPMDMVYYREGGRQGEVVARVLYSRPQMKGREVFGKLVKYGKVWRTGANEATEITFFQDVKFGGKEVKAGSYSLYTIPNEDKWTVILNSDLHVWGAYSYKEENDVVRVEAPVTNDGKSLEAFSITFNKDGDATDLVLGWDTLRVAVPITK</sequence>
<dbReference type="PROSITE" id="PS51257">
    <property type="entry name" value="PROKAR_LIPOPROTEIN"/>
    <property type="match status" value="1"/>
</dbReference>
<dbReference type="AlphaFoldDB" id="A0A315ZTZ2"/>
<comment type="caution">
    <text evidence="2">The sequence shown here is derived from an EMBL/GenBank/DDBJ whole genome shotgun (WGS) entry which is preliminary data.</text>
</comment>
<dbReference type="InterPro" id="IPR021314">
    <property type="entry name" value="DUF2911"/>
</dbReference>
<dbReference type="Proteomes" id="UP000245535">
    <property type="component" value="Unassembled WGS sequence"/>
</dbReference>
<gene>
    <name evidence="2" type="ORF">BC781_10650</name>
</gene>
<proteinExistence type="predicted"/>
<evidence type="ECO:0000313" key="3">
    <source>
        <dbReference type="Proteomes" id="UP000245535"/>
    </source>
</evidence>